<sequence>MWYFVSQTLSSTFGDMFNNNYNASNDAFVLATFKKSHSYKKNSIEVSRADVLRGCYHNLRYCFRRFRILGLQFSNLFLCSRTLRYFCDLLSCCSTLEPKTLRLCDCYVADLQHDALMRLMNLCAKYLIVLSFINLAGVRPTLFQDDLFQTINRKTLYVLMIQSIDFHISVPTNEQQLSLSDFILHCLPNTMRKIKLEKCQNITAEGVCDYVERYFNSNESIVKAHQQYHRSTEMVFRQCKHLTTAAFEKAAQNRHIRIDGQDPDGEYIMNWVKRRQYHLRHTNHKKLIAIEIDSHQLITRSGHSSPATIEEFNNRNSIHTVPFLSISHLHSSAALAAEQILTPAINSIRMARKLNRKQECVMMIKTDKRYSKIYDDESSVFLQPIIKTASIIRRLSYTNNQIFNDRFSFPR</sequence>
<reference evidence="1" key="1">
    <citation type="submission" date="2012-04" db="EMBL/GenBank/DDBJ databases">
        <title>The Genome Sequence of Loa loa.</title>
        <authorList>
            <consortium name="The Broad Institute Genome Sequencing Platform"/>
            <consortium name="Broad Institute Genome Sequencing Center for Infectious Disease"/>
            <person name="Nutman T.B."/>
            <person name="Fink D.L."/>
            <person name="Russ C."/>
            <person name="Young S."/>
            <person name="Zeng Q."/>
            <person name="Gargeya S."/>
            <person name="Alvarado L."/>
            <person name="Berlin A."/>
            <person name="Chapman S.B."/>
            <person name="Chen Z."/>
            <person name="Freedman E."/>
            <person name="Gellesch M."/>
            <person name="Goldberg J."/>
            <person name="Griggs A."/>
            <person name="Gujja S."/>
            <person name="Heilman E.R."/>
            <person name="Heiman D."/>
            <person name="Howarth C."/>
            <person name="Mehta T."/>
            <person name="Neiman D."/>
            <person name="Pearson M."/>
            <person name="Roberts A."/>
            <person name="Saif S."/>
            <person name="Shea T."/>
            <person name="Shenoy N."/>
            <person name="Sisk P."/>
            <person name="Stolte C."/>
            <person name="Sykes S."/>
            <person name="White J."/>
            <person name="Yandava C."/>
            <person name="Haas B."/>
            <person name="Henn M.R."/>
            <person name="Nusbaum C."/>
            <person name="Birren B."/>
        </authorList>
    </citation>
    <scope>NUCLEOTIDE SEQUENCE [LARGE SCALE GENOMIC DNA]</scope>
</reference>
<reference evidence="2" key="2">
    <citation type="submission" date="2016-11" db="UniProtKB">
        <authorList>
            <consortium name="WormBaseParasite"/>
        </authorList>
    </citation>
    <scope>IDENTIFICATION</scope>
</reference>
<proteinExistence type="predicted"/>
<name>A0A1I7VA25_LOALO</name>
<keyword evidence="1" id="KW-1185">Reference proteome</keyword>
<dbReference type="Proteomes" id="UP000095285">
    <property type="component" value="Unassembled WGS sequence"/>
</dbReference>
<evidence type="ECO:0000313" key="2">
    <source>
        <dbReference type="WBParaSite" id="EN70_11524"/>
    </source>
</evidence>
<organism evidence="1 2">
    <name type="scientific">Loa loa</name>
    <name type="common">Eye worm</name>
    <name type="synonym">Filaria loa</name>
    <dbReference type="NCBI Taxonomy" id="7209"/>
    <lineage>
        <taxon>Eukaryota</taxon>
        <taxon>Metazoa</taxon>
        <taxon>Ecdysozoa</taxon>
        <taxon>Nematoda</taxon>
        <taxon>Chromadorea</taxon>
        <taxon>Rhabditida</taxon>
        <taxon>Spirurina</taxon>
        <taxon>Spiruromorpha</taxon>
        <taxon>Filarioidea</taxon>
        <taxon>Onchocercidae</taxon>
        <taxon>Loa</taxon>
    </lineage>
</organism>
<evidence type="ECO:0000313" key="1">
    <source>
        <dbReference type="Proteomes" id="UP000095285"/>
    </source>
</evidence>
<accession>A0A1I7VA25</accession>
<protein>
    <submittedName>
        <fullName evidence="2">F-box/LRR-repeat protein 7</fullName>
    </submittedName>
</protein>
<dbReference type="WBParaSite" id="EN70_11524">
    <property type="protein sequence ID" value="EN70_11524"/>
    <property type="gene ID" value="EN70_11524"/>
</dbReference>
<dbReference type="AlphaFoldDB" id="A0A1I7VA25"/>